<accession>A0ABT4WEZ0</accession>
<evidence type="ECO:0000313" key="1">
    <source>
        <dbReference type="EMBL" id="MDA6071037.1"/>
    </source>
</evidence>
<reference evidence="1 2" key="1">
    <citation type="journal article" date="2023" name="Chemosphere">
        <title>Whole genome analysis of Flavobacterium aziz-sancarii sp. nov., isolated from Ardley Island (Antarctica), revealed a rich resistome and bioremediation potential.</title>
        <authorList>
            <person name="Otur C."/>
            <person name="Okay S."/>
            <person name="Kurt-Kizildogan A."/>
        </authorList>
    </citation>
    <scope>NUCLEOTIDE SEQUENCE [LARGE SCALE GENOMIC DNA]</scope>
    <source>
        <strain evidence="1 2">AC</strain>
    </source>
</reference>
<comment type="caution">
    <text evidence="1">The sequence shown here is derived from an EMBL/GenBank/DDBJ whole genome shotgun (WGS) entry which is preliminary data.</text>
</comment>
<name>A0ABT4WEZ0_9FLAO</name>
<gene>
    <name evidence="1" type="ORF">NJT12_15590</name>
</gene>
<dbReference type="RefSeq" id="WP_271336849.1">
    <property type="nucleotide sequence ID" value="NZ_JAMZNK010000027.1"/>
</dbReference>
<evidence type="ECO:0000313" key="2">
    <source>
        <dbReference type="Proteomes" id="UP001212170"/>
    </source>
</evidence>
<proteinExistence type="predicted"/>
<sequence length="94" mass="10828">MNGKHLMYSFVKITTAFQKKIKRMRDKDKFLEALIKSNGHHNVIDLGIQIGLDENATMEIITQLLSEYKIEYTVNGVCDYSLMRSQNRMKGSGK</sequence>
<keyword evidence="2" id="KW-1185">Reference proteome</keyword>
<organism evidence="1 2">
    <name type="scientific">Flavobacterium azizsancarii</name>
    <dbReference type="NCBI Taxonomy" id="2961580"/>
    <lineage>
        <taxon>Bacteria</taxon>
        <taxon>Pseudomonadati</taxon>
        <taxon>Bacteroidota</taxon>
        <taxon>Flavobacteriia</taxon>
        <taxon>Flavobacteriales</taxon>
        <taxon>Flavobacteriaceae</taxon>
        <taxon>Flavobacterium</taxon>
    </lineage>
</organism>
<dbReference type="Proteomes" id="UP001212170">
    <property type="component" value="Unassembled WGS sequence"/>
</dbReference>
<dbReference type="EMBL" id="JAMZNK010000027">
    <property type="protein sequence ID" value="MDA6071037.1"/>
    <property type="molecule type" value="Genomic_DNA"/>
</dbReference>
<protein>
    <submittedName>
        <fullName evidence="1">Uncharacterized protein</fullName>
    </submittedName>
</protein>